<dbReference type="Proteomes" id="UP000229030">
    <property type="component" value="Unassembled WGS sequence"/>
</dbReference>
<evidence type="ECO:0000313" key="1">
    <source>
        <dbReference type="EMBL" id="PIV46681.1"/>
    </source>
</evidence>
<comment type="caution">
    <text evidence="1">The sequence shown here is derived from an EMBL/GenBank/DDBJ whole genome shotgun (WGS) entry which is preliminary data.</text>
</comment>
<dbReference type="AlphaFoldDB" id="A0A2M7DCU2"/>
<organism evidence="1 2">
    <name type="scientific">bacterium (Candidatus Gribaldobacteria) CG02_land_8_20_14_3_00_41_15</name>
    <dbReference type="NCBI Taxonomy" id="2014270"/>
    <lineage>
        <taxon>Bacteria</taxon>
        <taxon>Candidatus Gribaldobacteria</taxon>
    </lineage>
</organism>
<name>A0A2M7DCU2_9BACT</name>
<protein>
    <recommendedName>
        <fullName evidence="3">3D domain-containing protein</fullName>
    </recommendedName>
</protein>
<gene>
    <name evidence="1" type="ORF">COS21_04085</name>
</gene>
<proteinExistence type="predicted"/>
<sequence>MPDISQKITVMVTAYSSTPEETDDTPFITASNTVVRNGIVANNGLPFGTRVRLPEIFGDRLLEVEDRMHWRKADNQVDVWLPSKEEAVHFGVQYATMEIVSD</sequence>
<evidence type="ECO:0000313" key="2">
    <source>
        <dbReference type="Proteomes" id="UP000229030"/>
    </source>
</evidence>
<accession>A0A2M7DCU2</accession>
<dbReference type="CDD" id="cd14667">
    <property type="entry name" value="3D_containing_proteins"/>
    <property type="match status" value="1"/>
</dbReference>
<dbReference type="EMBL" id="PETV01000107">
    <property type="protein sequence ID" value="PIV46681.1"/>
    <property type="molecule type" value="Genomic_DNA"/>
</dbReference>
<dbReference type="InterPro" id="IPR059180">
    <property type="entry name" value="3D_YorM"/>
</dbReference>
<evidence type="ECO:0008006" key="3">
    <source>
        <dbReference type="Google" id="ProtNLM"/>
    </source>
</evidence>
<reference evidence="2" key="1">
    <citation type="submission" date="2017-09" db="EMBL/GenBank/DDBJ databases">
        <title>Depth-based differentiation of microbial function through sediment-hosted aquifers and enrichment of novel symbionts in the deep terrestrial subsurface.</title>
        <authorList>
            <person name="Probst A.J."/>
            <person name="Ladd B."/>
            <person name="Jarett J.K."/>
            <person name="Geller-Mcgrath D.E."/>
            <person name="Sieber C.M.K."/>
            <person name="Emerson J.B."/>
            <person name="Anantharaman K."/>
            <person name="Thomas B.C."/>
            <person name="Malmstrom R."/>
            <person name="Stieglmeier M."/>
            <person name="Klingl A."/>
            <person name="Woyke T."/>
            <person name="Ryan C.M."/>
            <person name="Banfield J.F."/>
        </authorList>
    </citation>
    <scope>NUCLEOTIDE SEQUENCE [LARGE SCALE GENOMIC DNA]</scope>
</reference>